<evidence type="ECO:0000256" key="2">
    <source>
        <dbReference type="ARBA" id="ARBA00007456"/>
    </source>
</evidence>
<comment type="subcellular location">
    <subcellularLocation>
        <location evidence="1">Secreted</location>
    </subcellularLocation>
</comment>
<organism evidence="7 8">
    <name type="scientific">Sphaeroforma arctica JP610</name>
    <dbReference type="NCBI Taxonomy" id="667725"/>
    <lineage>
        <taxon>Eukaryota</taxon>
        <taxon>Ichthyosporea</taxon>
        <taxon>Ichthyophonida</taxon>
        <taxon>Sphaeroforma</taxon>
    </lineage>
</organism>
<comment type="similarity">
    <text evidence="2">Belongs to the germin family.</text>
</comment>
<dbReference type="SUPFAM" id="SSF51182">
    <property type="entry name" value="RmlC-like cupins"/>
    <property type="match status" value="1"/>
</dbReference>
<protein>
    <recommendedName>
        <fullName evidence="6">Cupin type-1 domain-containing protein</fullName>
    </recommendedName>
</protein>
<dbReference type="PANTHER" id="PTHR31238">
    <property type="entry name" value="GERMIN-LIKE PROTEIN SUBFAMILY 3 MEMBER 3"/>
    <property type="match status" value="1"/>
</dbReference>
<dbReference type="SMART" id="SM00835">
    <property type="entry name" value="Cupin_1"/>
    <property type="match status" value="1"/>
</dbReference>
<dbReference type="eggNOG" id="ENOG502QQ4A">
    <property type="taxonomic scope" value="Eukaryota"/>
</dbReference>
<evidence type="ECO:0000313" key="8">
    <source>
        <dbReference type="Proteomes" id="UP000054560"/>
    </source>
</evidence>
<keyword evidence="5" id="KW-0464">Manganese</keyword>
<evidence type="ECO:0000256" key="5">
    <source>
        <dbReference type="ARBA" id="ARBA00023211"/>
    </source>
</evidence>
<dbReference type="RefSeq" id="XP_014155465.1">
    <property type="nucleotide sequence ID" value="XM_014299990.1"/>
</dbReference>
<dbReference type="Gene3D" id="2.60.120.10">
    <property type="entry name" value="Jelly Rolls"/>
    <property type="match status" value="1"/>
</dbReference>
<dbReference type="InterPro" id="IPR014710">
    <property type="entry name" value="RmlC-like_jellyroll"/>
</dbReference>
<keyword evidence="3" id="KW-0964">Secreted</keyword>
<sequence length="345" mass="37804">MPSMPADSPAVSVFERVDYHDTEYTDSGINNDVEYQKLLTVLAEFKSELAENSIDHLYRATRDDVYDRVFDSSDYNTESVEGDQDTKLQTSNKRQTPVFQTFQSRLSTFQVSDFVFDYCQLPNTGTGNGGTIQPIELAAHPALVLANMAQTKFTIEPCGINLPHIHPRATELVYMVSGAVTVGFVGENGGGAIMNNLSADMSTFFPQGLIHFQQNMECEPAVFVSSLNGVDPGTITLPEQLFALPTEALSAAFGQSEAAINLIRNVLPMSIARSDCLARRGPADIPSAEIYLHDHTGMPMSPHTHMAAMADRTLLKNGVLSDILVFVWAKEMELCTLDDGDKSTH</sequence>
<name>A0A0L0G050_9EUKA</name>
<dbReference type="GeneID" id="25906624"/>
<gene>
    <name evidence="7" type="ORF">SARC_06120</name>
</gene>
<dbReference type="PRINTS" id="PR00325">
    <property type="entry name" value="GERMIN"/>
</dbReference>
<dbReference type="InterPro" id="IPR011051">
    <property type="entry name" value="RmlC_Cupin_sf"/>
</dbReference>
<evidence type="ECO:0000256" key="1">
    <source>
        <dbReference type="ARBA" id="ARBA00004613"/>
    </source>
</evidence>
<proteinExistence type="inferred from homology"/>
<evidence type="ECO:0000259" key="6">
    <source>
        <dbReference type="SMART" id="SM00835"/>
    </source>
</evidence>
<dbReference type="EMBL" id="KQ242020">
    <property type="protein sequence ID" value="KNC81563.1"/>
    <property type="molecule type" value="Genomic_DNA"/>
</dbReference>
<dbReference type="CDD" id="cd02241">
    <property type="entry name" value="cupin_OxOx"/>
    <property type="match status" value="1"/>
</dbReference>
<feature type="domain" description="Cupin type-1" evidence="6">
    <location>
        <begin position="121"/>
        <end position="261"/>
    </location>
</feature>
<accession>A0A0L0G050</accession>
<dbReference type="InterPro" id="IPR001929">
    <property type="entry name" value="Germin"/>
</dbReference>
<dbReference type="GO" id="GO:0030145">
    <property type="term" value="F:manganese ion binding"/>
    <property type="evidence" value="ECO:0007669"/>
    <property type="project" value="InterPro"/>
</dbReference>
<reference evidence="7 8" key="1">
    <citation type="submission" date="2011-02" db="EMBL/GenBank/DDBJ databases">
        <title>The Genome Sequence of Sphaeroforma arctica JP610.</title>
        <authorList>
            <consortium name="The Broad Institute Genome Sequencing Platform"/>
            <person name="Russ C."/>
            <person name="Cuomo C."/>
            <person name="Young S.K."/>
            <person name="Zeng Q."/>
            <person name="Gargeya S."/>
            <person name="Alvarado L."/>
            <person name="Berlin A."/>
            <person name="Chapman S.B."/>
            <person name="Chen Z."/>
            <person name="Freedman E."/>
            <person name="Gellesch M."/>
            <person name="Goldberg J."/>
            <person name="Griggs A."/>
            <person name="Gujja S."/>
            <person name="Heilman E."/>
            <person name="Heiman D."/>
            <person name="Howarth C."/>
            <person name="Mehta T."/>
            <person name="Neiman D."/>
            <person name="Pearson M."/>
            <person name="Roberts A."/>
            <person name="Saif S."/>
            <person name="Shea T."/>
            <person name="Shenoy N."/>
            <person name="Sisk P."/>
            <person name="Stolte C."/>
            <person name="Sykes S."/>
            <person name="White J."/>
            <person name="Yandava C."/>
            <person name="Burger G."/>
            <person name="Gray M.W."/>
            <person name="Holland P.W.H."/>
            <person name="King N."/>
            <person name="Lang F.B.F."/>
            <person name="Roger A.J."/>
            <person name="Ruiz-Trillo I."/>
            <person name="Haas B."/>
            <person name="Nusbaum C."/>
            <person name="Birren B."/>
        </authorList>
    </citation>
    <scope>NUCLEOTIDE SEQUENCE [LARGE SCALE GENOMIC DNA]</scope>
    <source>
        <strain evidence="7 8">JP610</strain>
    </source>
</reference>
<dbReference type="InterPro" id="IPR019780">
    <property type="entry name" value="Germin_Mn-BS"/>
</dbReference>
<dbReference type="Proteomes" id="UP000054560">
    <property type="component" value="Unassembled WGS sequence"/>
</dbReference>
<evidence type="ECO:0000256" key="3">
    <source>
        <dbReference type="ARBA" id="ARBA00022525"/>
    </source>
</evidence>
<dbReference type="OrthoDB" id="1921208at2759"/>
<dbReference type="Pfam" id="PF00190">
    <property type="entry name" value="Cupin_1"/>
    <property type="match status" value="1"/>
</dbReference>
<dbReference type="PROSITE" id="PS00725">
    <property type="entry name" value="GERMIN"/>
    <property type="match status" value="1"/>
</dbReference>
<dbReference type="InterPro" id="IPR006045">
    <property type="entry name" value="Cupin_1"/>
</dbReference>
<dbReference type="AlphaFoldDB" id="A0A0L0G050"/>
<evidence type="ECO:0000256" key="4">
    <source>
        <dbReference type="ARBA" id="ARBA00022723"/>
    </source>
</evidence>
<keyword evidence="4" id="KW-0479">Metal-binding</keyword>
<evidence type="ECO:0000313" key="7">
    <source>
        <dbReference type="EMBL" id="KNC81563.1"/>
    </source>
</evidence>
<keyword evidence="8" id="KW-1185">Reference proteome</keyword>
<dbReference type="GO" id="GO:0005576">
    <property type="term" value="C:extracellular region"/>
    <property type="evidence" value="ECO:0007669"/>
    <property type="project" value="UniProtKB-SubCell"/>
</dbReference>
<dbReference type="STRING" id="667725.A0A0L0G050"/>